<dbReference type="EMBL" id="LR797814">
    <property type="protein sequence ID" value="CAB4240558.1"/>
    <property type="molecule type" value="Genomic_DNA"/>
</dbReference>
<organism evidence="1">
    <name type="scientific">uncultured Caudovirales phage</name>
    <dbReference type="NCBI Taxonomy" id="2100421"/>
    <lineage>
        <taxon>Viruses</taxon>
        <taxon>Duplodnaviria</taxon>
        <taxon>Heunggongvirae</taxon>
        <taxon>Uroviricota</taxon>
        <taxon>Caudoviricetes</taxon>
        <taxon>Peduoviridae</taxon>
        <taxon>Maltschvirus</taxon>
        <taxon>Maltschvirus maltsch</taxon>
    </lineage>
</organism>
<evidence type="ECO:0000313" key="1">
    <source>
        <dbReference type="EMBL" id="CAB4240558.1"/>
    </source>
</evidence>
<protein>
    <submittedName>
        <fullName evidence="1">Uncharacterized protein</fullName>
    </submittedName>
</protein>
<sequence>MSNRAVGNRLSDILKDVEMKLDGVKEQFLLEMAKDLTDLSPVDTGDYVMSHKIGTSSIAGQFTGNFRSIGEGGQNPNLFRETAYNGLALSIEALPKDAKTIFVGNTSPHANAVEEGGVNWKRQGYKVYAIVRNRADVYLADAVAKVKGRS</sequence>
<reference evidence="1" key="1">
    <citation type="submission" date="2020-05" db="EMBL/GenBank/DDBJ databases">
        <authorList>
            <person name="Chiriac C."/>
            <person name="Salcher M."/>
            <person name="Ghai R."/>
            <person name="Kavagutti S V."/>
        </authorList>
    </citation>
    <scope>NUCLEOTIDE SEQUENCE</scope>
</reference>
<name>A0A6J5T8V3_9CAUD</name>
<proteinExistence type="predicted"/>
<accession>A0A6J5T8V3</accession>
<gene>
    <name evidence="1" type="ORF">UFOVP3_43</name>
</gene>